<evidence type="ECO:0000256" key="2">
    <source>
        <dbReference type="ARBA" id="ARBA00023026"/>
    </source>
</evidence>
<sequence length="3291" mass="336389">MNKVFKVIWNRAQGRFDVTSELSMSGKKTKSELNQCDVSSGLTPSSFKLSSLTLTLMMALFGNNAYATEALVESNSNKLSSTKSVLLSSANACDNDTLTCNLTSPWDYTTANAWGDAVVIGDGHRYVVNGPDSIVVTSSGTTQLFISDAIDKGYVTSATVNGATIDPTTFDARSLILLDFGAKNNTFTITDGTGVTTTVTTFTPDALQALTRDTQLLATVIDKDRPSSLFYQAGMLKVTNGIAEFNLKAPTIQNVYTKDTQLAYADGSGADKAEIIWTSTNNIKQASGVTGGSVPLTASFSRFKQVTAYDGSLHDITNIEELKSYNQWLIDSIKTNKLQAKLYDAELQKAYSQNSVTYIVDTSGGSSDPTLNAPIGSFAALYGTGSNATVTLRGELSGSPLNNTTGKNALILLENGALGSVDAGAKLIHRGGYGYSVSVQSGSTFVNNGLIDNAGTSVTYQAYVTGNGSHLINNGIFNLSPAGVYSSNYGMGVTLKEGHLTNNTGGIMNFSNGSYDNPGRVIGIDATGTGIGGYAVNNGIMTLGMMPVGNDLSNVTQVNTTAESRILNIGSLKTAGESQNNGTMVLGEKTEGTYAVYINQANDAGVNKKVFVNTITGIIDILGSKSETSAANFGIFATNSAKKIENAGTINVKGTNNIGIKVQGASQVVSFGTINVAGKKTINKLNNFGVWVEGNNSLAEVSGLINLTGDNTIGIHARDKGNINLTGNGKVTFAYGENQLGYYIYGANSKINNTSSGSQDVTTKNSTLMRLDGGASFTGSSASTSSMSASGENAKVIVATGLGTSVNSGGMSVNVSGKNAVGLQIEGGATGTIANTASINLSGQGSIAAIADGQGHDLAGNIRVTSDADKATTRLNAGASLNSLLDGVVGYIAKNLATLNNTGDITFIGKNTVGIQVEEGATGINSGNITLGDNGIGLVAKAENLNTRLTSTGNLILNGEGAIGISATGVKVVVDMKSDGISTPTIALNGNGAAGVKAAGGSTINLDDKVVTQFSTTATDQTAFWVSGKANDGTSSKINVAATTNPYGASGERSTLFYVDNGANLSGALKINVSGKQASGIKVSDVGTKAVVDAGSQITVNGENATGIRATHGGEAEIKSGAAFIVSGTGATIGLAEDLGSKITNAAAVMSATGSSGSTAFIARDSGELNNTGNIDLSQGSDHVAISVKNGIVTNSGDIKASGTAIYIEGENSVINNSGTIAATNGKAAIELGLDASLNLAALSGNGTITTKGTADGILLSQGAKGLNVSNTIIDMSDASSTGVGIHNKAGISGIKLDNTTIKVNNGVGIYTGSTLDKVNSGLIEVAGGIGILYQNVDGSATNNDLDLSGSQGLSIDINAAGGRGIVANLTGSNKSVNTAINVNINDSAGGAALDIQGADTLIQNGNLISKSSDVIKAGTATSISNSGRIEAGDRSQNLIVMDAALNKQFTNTGSLVGQLNFDGGTNNVQLNDGSDIDGDIALGSGTSNQLSMSGTSNQLTGNVTATGRDTRISLAESATINGNVQLAAGQNQIDLQDNGQLYGNLNVGTGNNIITLTDNAKISGSITTGAGNNSLRLSGQSQIDNFTAADGGENHVTVKGQATFRQLNAGLGGANDSLTFDNVSYTLTNVQNIQHFDRINLTNGSAFTTAQQIQMGDGQDSSGYIEIDQHSSLTLNSTAAYMLNHGLSGNGLLNVTAASQFDFGANSGNQFTGTVAMNSANFALSGFNTSALTKAMLEVKQNNTTTVGNGIQTIGSLTLDGGTLDFGLYLPGTVTSGAFIDITGVLDVSKSGQIKVNKSVFENNSTPIVNQSLGLLDQQNETLLQLASAGSVLTGGALSLVDQNGNTVSSATQEMITQNGANAALATYDYRVVTDGENGGGLSVGYGLSELELLSSGTDQLLIDVANSSGRSLTAKVTGSGDLGIAAGDGSDSLTISHLNNDYTGNTDLKTGTLKLGSDNALGHSDKLKLANATTVDINGKQQTLGQLNGISGSTLNLNGGELTLTNGGTSAGNLTGAGQLKVDGGKLTVTKENTALNANTLVAEFAEVVLNNVQALGNGNLMVNGKATLDNADGNLANQLSGSGELNINNGSDVRLSGDNSGFSSVINIDTASTLTVGENKHIGGATLIDNGNRFIADNGAAMTLSSIVQGSGDLVKTNAGTLTLSGANAYSGKTLIQNGVVAISADANLGDGSSTNQTVLDGGDLQITSDLTSDRYVTLSQVANVVVDAGLIATMAGWDDQGNSNNAITKSGGGKLIWTGNNSANTAEVTVNAGTLEVENLTNLASAAGIVNLGLQGTLAIDKSNGTAADLNFTRSLTGQGQLLVNLGDSDKAFSFDSSSVSGGFSGQLTMNDGRFILDANAAQTMANATLRLKGDLHGLGSTTLVGNQTMGGLIINGGKIEVDYDATTHLPTGHLTVNRFDATGGGALAITTPSHMPSAGASSGVSFFDHDDNVEDQIVSATDVAGVGSQLALTGVDGTPVASDQVISVIQNGVQTGNAHYNYMAAVKEDGLYIGHGLTQLDAFANQSIILDNSAAVDNSLGAKLTGEGGFSINATGTVRIGNAASDYKGETDLNRGNLVLITDHSLGHTSELNMLASTSLDLNGNRQTVGSLNMAANSQVSFNQGKLSVTDGGQVDGTLTGAGYLVLEAGTTSFNGNSGLFTGTTDIQQGAIANLTQPQGLGQGAINNEGLLNLDGAKGTLLNNLSGQAGDVVLSNAASLSLGGNNSGFSGTFTIEHNSELTVGDVSHFGAASVLNDGQVTFDNSGLWKLTNQISGGGTLIKKGTGTVQIDDNVQVSASSVDIENGLMLVGGAALSTANFVSDVNIQDGGALGGYGKVTGDVTNSGNLLVGHSITATGHGEFTIDGNYTGNDGNVIINTNLDNDASSTDKLVITGNTAGQSNVMVTSARGDGAQTVNGIKVIDIGGTSGGDFKLKGRAVSGAYEYYLFKGGIETPDDGDWYLRSALSSTSPTPEQLIYRPEAGSYMANMAATSKLFNLRLADRKGRAEDSSMWLRQQGSRTKFGDSTGQLDSATNSYVIQGGGEVFNAQFTDNDRLGLGLMIGYGNADSKTGSGQSGYNSTGKVDGYSAGVYGTWYQDASSLNGAYLDSWLQYSCMKGEVNGDQISSERYDIDGLSASLEAGYRMPVYQGENGDVFVTPQAQVIWNGIKADDHTEANGTKVQSKGNNNVQTRLGVKLSRDGVSDMDKGKLFTTYVETNWIHNTEQAEVSLDGMIIKQSGNANIAELKLGAEGQLNNKVSLWTNVAQQVGDEGYNDTALTVGIKFKF</sequence>
<dbReference type="PANTHER" id="PTHR12338:SF5">
    <property type="entry name" value="ANTIGEN 43-RELATED"/>
    <property type="match status" value="1"/>
</dbReference>
<organism evidence="4 5">
    <name type="scientific">Budvicia aquatica</name>
    <dbReference type="NCBI Taxonomy" id="82979"/>
    <lineage>
        <taxon>Bacteria</taxon>
        <taxon>Pseudomonadati</taxon>
        <taxon>Pseudomonadota</taxon>
        <taxon>Gammaproteobacteria</taxon>
        <taxon>Enterobacterales</taxon>
        <taxon>Budviciaceae</taxon>
        <taxon>Budvicia</taxon>
    </lineage>
</organism>
<dbReference type="NCBIfam" id="TIGR02601">
    <property type="entry name" value="autotrns_rpt"/>
    <property type="match status" value="1"/>
</dbReference>
<dbReference type="InterPro" id="IPR005546">
    <property type="entry name" value="Autotransporte_beta"/>
</dbReference>
<dbReference type="InterPro" id="IPR006315">
    <property type="entry name" value="OM_autotransptr_brl_dom"/>
</dbReference>
<keyword evidence="1" id="KW-0732">Signal</keyword>
<dbReference type="InterPro" id="IPR036709">
    <property type="entry name" value="Autotransporte_beta_dom_sf"/>
</dbReference>
<dbReference type="SUPFAM" id="SSF51126">
    <property type="entry name" value="Pectin lyase-like"/>
    <property type="match status" value="3"/>
</dbReference>
<keyword evidence="2" id="KW-0843">Virulence</keyword>
<dbReference type="Pfam" id="PF18883">
    <property type="entry name" value="AC_1"/>
    <property type="match status" value="1"/>
</dbReference>
<dbReference type="InterPro" id="IPR050909">
    <property type="entry name" value="Bact_Autotransporter_VF"/>
</dbReference>
<dbReference type="InterPro" id="IPR012332">
    <property type="entry name" value="Autotransporter_pectin_lyase_C"/>
</dbReference>
<gene>
    <name evidence="4" type="ORF">CRN84_17230</name>
</gene>
<name>A0A2C6DR77_9GAMM</name>
<dbReference type="OrthoDB" id="6462569at2"/>
<dbReference type="Gene3D" id="2.160.20.20">
    <property type="match status" value="1"/>
</dbReference>
<dbReference type="STRING" id="1111728.GCA_000427805_04366"/>
<proteinExistence type="predicted"/>
<dbReference type="InterPro" id="IPR024973">
    <property type="entry name" value="ESPR"/>
</dbReference>
<protein>
    <submittedName>
        <fullName evidence="4">Outer membrane autotransporter barrel domain-containing protein</fullName>
    </submittedName>
</protein>
<dbReference type="InterPro" id="IPR043990">
    <property type="entry name" value="AC_1"/>
</dbReference>
<dbReference type="PANTHER" id="PTHR12338">
    <property type="entry name" value="AUTOTRANSPORTER"/>
    <property type="match status" value="1"/>
</dbReference>
<dbReference type="SUPFAM" id="SSF103515">
    <property type="entry name" value="Autotransporter"/>
    <property type="match status" value="1"/>
</dbReference>
<dbReference type="NCBIfam" id="TIGR01414">
    <property type="entry name" value="autotrans_barl"/>
    <property type="match status" value="1"/>
</dbReference>
<dbReference type="Pfam" id="PF12951">
    <property type="entry name" value="PATR"/>
    <property type="match status" value="3"/>
</dbReference>
<evidence type="ECO:0000313" key="5">
    <source>
        <dbReference type="Proteomes" id="UP000224974"/>
    </source>
</evidence>
<dbReference type="PROSITE" id="PS51208">
    <property type="entry name" value="AUTOTRANSPORTER"/>
    <property type="match status" value="1"/>
</dbReference>
<dbReference type="InterPro" id="IPR011050">
    <property type="entry name" value="Pectin_lyase_fold/virulence"/>
</dbReference>
<dbReference type="Gene3D" id="2.40.128.130">
    <property type="entry name" value="Autotransporter beta-domain"/>
    <property type="match status" value="1"/>
</dbReference>
<evidence type="ECO:0000313" key="4">
    <source>
        <dbReference type="EMBL" id="PHI30955.1"/>
    </source>
</evidence>
<dbReference type="Pfam" id="PF13018">
    <property type="entry name" value="ESPR"/>
    <property type="match status" value="1"/>
</dbReference>
<evidence type="ECO:0000256" key="1">
    <source>
        <dbReference type="ARBA" id="ARBA00022729"/>
    </source>
</evidence>
<dbReference type="SMART" id="SM00869">
    <property type="entry name" value="Autotransporter"/>
    <property type="match status" value="1"/>
</dbReference>
<evidence type="ECO:0000259" key="3">
    <source>
        <dbReference type="PROSITE" id="PS51208"/>
    </source>
</evidence>
<comment type="caution">
    <text evidence="4">The sequence shown here is derived from an EMBL/GenBank/DDBJ whole genome shotgun (WGS) entry which is preliminary data.</text>
</comment>
<dbReference type="CDD" id="cd01344">
    <property type="entry name" value="PL2_Passenger_AT"/>
    <property type="match status" value="1"/>
</dbReference>
<feature type="domain" description="Autotransporter" evidence="3">
    <location>
        <begin position="3010"/>
        <end position="3291"/>
    </location>
</feature>
<dbReference type="InterPro" id="IPR013425">
    <property type="entry name" value="Autotrns_rpt"/>
</dbReference>
<dbReference type="Proteomes" id="UP000224974">
    <property type="component" value="Unassembled WGS sequence"/>
</dbReference>
<dbReference type="GO" id="GO:0019867">
    <property type="term" value="C:outer membrane"/>
    <property type="evidence" value="ECO:0007669"/>
    <property type="project" value="InterPro"/>
</dbReference>
<reference evidence="5" key="1">
    <citation type="submission" date="2017-09" db="EMBL/GenBank/DDBJ databases">
        <title>FDA dAtabase for Regulatory Grade micrObial Sequences (FDA-ARGOS): Supporting development and validation of Infectious Disease Dx tests.</title>
        <authorList>
            <person name="Minogue T."/>
            <person name="Wolcott M."/>
            <person name="Wasieloski L."/>
            <person name="Aguilar W."/>
            <person name="Moore D."/>
            <person name="Tallon L."/>
            <person name="Sadzewicz L."/>
            <person name="Ott S."/>
            <person name="Zhao X."/>
            <person name="Nagaraj S."/>
            <person name="Vavikolanu K."/>
            <person name="Aluvathingal J."/>
            <person name="Nadendla S."/>
            <person name="Sichtig H."/>
        </authorList>
    </citation>
    <scope>NUCLEOTIDE SEQUENCE [LARGE SCALE GENOMIC DNA]</scope>
    <source>
        <strain evidence="5">FDAARGOS_387</strain>
    </source>
</reference>
<keyword evidence="5" id="KW-1185">Reference proteome</keyword>
<dbReference type="RefSeq" id="WP_029096030.1">
    <property type="nucleotide sequence ID" value="NZ_PDDX01000001.1"/>
</dbReference>
<dbReference type="EMBL" id="PDDX01000001">
    <property type="protein sequence ID" value="PHI30955.1"/>
    <property type="molecule type" value="Genomic_DNA"/>
</dbReference>
<accession>A0A2C6DR77</accession>